<accession>A0ABM1M9M4</accession>
<dbReference type="InterPro" id="IPR001623">
    <property type="entry name" value="DnaJ_domain"/>
</dbReference>
<name>A0ABM1M9M4_NICVS</name>
<evidence type="ECO:0000313" key="2">
    <source>
        <dbReference type="Proteomes" id="UP000695000"/>
    </source>
</evidence>
<dbReference type="Proteomes" id="UP000695000">
    <property type="component" value="Unplaced"/>
</dbReference>
<dbReference type="Pfam" id="PF00226">
    <property type="entry name" value="DnaJ"/>
    <property type="match status" value="1"/>
</dbReference>
<dbReference type="Gene3D" id="1.10.287.110">
    <property type="entry name" value="DnaJ domain"/>
    <property type="match status" value="1"/>
</dbReference>
<evidence type="ECO:0000259" key="1">
    <source>
        <dbReference type="PROSITE" id="PS50076"/>
    </source>
</evidence>
<gene>
    <name evidence="3" type="primary">LOC108558769</name>
</gene>
<dbReference type="InterPro" id="IPR018961">
    <property type="entry name" value="DnaJ_homolog_subfam-C_membr-28"/>
</dbReference>
<dbReference type="PROSITE" id="PS50076">
    <property type="entry name" value="DNAJ_2"/>
    <property type="match status" value="1"/>
</dbReference>
<keyword evidence="2" id="KW-1185">Reference proteome</keyword>
<dbReference type="InterPro" id="IPR036869">
    <property type="entry name" value="J_dom_sf"/>
</dbReference>
<dbReference type="PRINTS" id="PR00625">
    <property type="entry name" value="JDOMAIN"/>
</dbReference>
<feature type="domain" description="J" evidence="1">
    <location>
        <begin position="35"/>
        <end position="97"/>
    </location>
</feature>
<dbReference type="CDD" id="cd06257">
    <property type="entry name" value="DnaJ"/>
    <property type="match status" value="1"/>
</dbReference>
<protein>
    <submittedName>
        <fullName evidence="3">DnaJ homolog subfamily C member 28</fullName>
    </submittedName>
</protein>
<reference evidence="3" key="1">
    <citation type="submission" date="2025-08" db="UniProtKB">
        <authorList>
            <consortium name="RefSeq"/>
        </authorList>
    </citation>
    <scope>IDENTIFICATION</scope>
    <source>
        <tissue evidence="3">Whole Larva</tissue>
    </source>
</reference>
<evidence type="ECO:0000313" key="3">
    <source>
        <dbReference type="RefSeq" id="XP_017771274.1"/>
    </source>
</evidence>
<dbReference type="Pfam" id="PF09350">
    <property type="entry name" value="DJC28_CD"/>
    <property type="match status" value="1"/>
</dbReference>
<dbReference type="SMART" id="SM00271">
    <property type="entry name" value="DnaJ"/>
    <property type="match status" value="1"/>
</dbReference>
<dbReference type="SUPFAM" id="SSF46565">
    <property type="entry name" value="Chaperone J-domain"/>
    <property type="match status" value="1"/>
</dbReference>
<sequence length="358" mass="41811">MAFLVFRKRIQINYFLINNHRLFSGQSRKDVEYKKCYQILGISEESDQEQIRRAYLELVKKYHPDSPSGDSKKFQEVDHAFRVLTEKKSRERWDVEDSYEMPAEEFDIKHTAPQHRQYLSYGGAGSGTPFQREKQYMKMRAMQAASNVLEHRISKVTADEKSLMDKKVPFKHKIKTKYGFDRLVEDLIQESMSKGEFNNLSGCGKPLNKHQNVNPYVDFVTHKLNQVLIDNGFTPEWITLQKEIREEIQDLKESLAEERSKFGAYPFDEEINGDWDEVVSKYEQTVKNINKKINHYNLVVPVLNKQMVLVDLNREGKQVAVQGKPYDPSKTKPTEKVKLDNRGGEGIWGIFDTLFKKS</sequence>
<proteinExistence type="predicted"/>
<dbReference type="PANTHER" id="PTHR39158">
    <property type="entry name" value="OS08G0560600 PROTEIN"/>
    <property type="match status" value="1"/>
</dbReference>
<dbReference type="GeneID" id="108558769"/>
<dbReference type="InterPro" id="IPR052573">
    <property type="entry name" value="DnaJ_C_subfamily_28"/>
</dbReference>
<dbReference type="PANTHER" id="PTHR39158:SF1">
    <property type="entry name" value="DNAJ HOMOLOG SUBFAMILY C MEMBER 28"/>
    <property type="match status" value="1"/>
</dbReference>
<dbReference type="RefSeq" id="XP_017771274.1">
    <property type="nucleotide sequence ID" value="XM_017915785.1"/>
</dbReference>
<organism evidence="2 3">
    <name type="scientific">Nicrophorus vespilloides</name>
    <name type="common">Boreal carrion beetle</name>
    <dbReference type="NCBI Taxonomy" id="110193"/>
    <lineage>
        <taxon>Eukaryota</taxon>
        <taxon>Metazoa</taxon>
        <taxon>Ecdysozoa</taxon>
        <taxon>Arthropoda</taxon>
        <taxon>Hexapoda</taxon>
        <taxon>Insecta</taxon>
        <taxon>Pterygota</taxon>
        <taxon>Neoptera</taxon>
        <taxon>Endopterygota</taxon>
        <taxon>Coleoptera</taxon>
        <taxon>Polyphaga</taxon>
        <taxon>Staphyliniformia</taxon>
        <taxon>Silphidae</taxon>
        <taxon>Nicrophorinae</taxon>
        <taxon>Nicrophorus</taxon>
    </lineage>
</organism>